<dbReference type="AlphaFoldDB" id="A0A9D1JGE3"/>
<dbReference type="Proteomes" id="UP000886841">
    <property type="component" value="Unassembled WGS sequence"/>
</dbReference>
<keyword evidence="1" id="KW-0413">Isomerase</keyword>
<organism evidence="1 2">
    <name type="scientific">Candidatus Egerieimonas intestinavium</name>
    <dbReference type="NCBI Taxonomy" id="2840777"/>
    <lineage>
        <taxon>Bacteria</taxon>
        <taxon>Bacillati</taxon>
        <taxon>Bacillota</taxon>
        <taxon>Clostridia</taxon>
        <taxon>Lachnospirales</taxon>
        <taxon>Lachnospiraceae</taxon>
        <taxon>Lachnospiraceae incertae sedis</taxon>
        <taxon>Candidatus Egerieimonas</taxon>
    </lineage>
</organism>
<reference evidence="1" key="1">
    <citation type="submission" date="2020-10" db="EMBL/GenBank/DDBJ databases">
        <authorList>
            <person name="Gilroy R."/>
        </authorList>
    </citation>
    <scope>NUCLEOTIDE SEQUENCE</scope>
    <source>
        <strain evidence="1">ChiSxjej1B13-7041</strain>
    </source>
</reference>
<accession>A0A9D1JGE3</accession>
<evidence type="ECO:0000313" key="2">
    <source>
        <dbReference type="Proteomes" id="UP000886841"/>
    </source>
</evidence>
<proteinExistence type="predicted"/>
<dbReference type="Gene3D" id="3.40.50.1360">
    <property type="match status" value="1"/>
</dbReference>
<evidence type="ECO:0000313" key="1">
    <source>
        <dbReference type="EMBL" id="HIR93898.1"/>
    </source>
</evidence>
<sequence>MDMISTIKGSMFENLYPEGWDLERLKYCVTSNPATICEKQEFWSEDFHAIPVESLNDIAVQFGHEIAMQIRKAREENRELVLILPVGPMEMYRWTVYFLKEWNVPCDHVHGFNMDEWADREGNTPASDDPVSFQYAMNEAFYKPLGEMGVPEKQRHFATRTELPLYEEKIGELRSRGAKQVMIYGIGRACHVAFWDPHFAKDYACEEDWLKATHRLGAVLHPLTIEQNAYLTFHGNYVPMTCYANTIGPGIMFQSDFSIGCCDGALGRGMSWQGQSLWMTLRYGKNPWITSSYIPTIPGKLLFLKELAESCNKINPH</sequence>
<reference evidence="1" key="2">
    <citation type="journal article" date="2021" name="PeerJ">
        <title>Extensive microbial diversity within the chicken gut microbiome revealed by metagenomics and culture.</title>
        <authorList>
            <person name="Gilroy R."/>
            <person name="Ravi A."/>
            <person name="Getino M."/>
            <person name="Pursley I."/>
            <person name="Horton D.L."/>
            <person name="Alikhan N.F."/>
            <person name="Baker D."/>
            <person name="Gharbi K."/>
            <person name="Hall N."/>
            <person name="Watson M."/>
            <person name="Adriaenssens E.M."/>
            <person name="Foster-Nyarko E."/>
            <person name="Jarju S."/>
            <person name="Secka A."/>
            <person name="Antonio M."/>
            <person name="Oren A."/>
            <person name="Chaudhuri R.R."/>
            <person name="La Ragione R."/>
            <person name="Hildebrand F."/>
            <person name="Pallen M.J."/>
        </authorList>
    </citation>
    <scope>NUCLEOTIDE SEQUENCE</scope>
    <source>
        <strain evidence="1">ChiSxjej1B13-7041</strain>
    </source>
</reference>
<comment type="caution">
    <text evidence="1">The sequence shown here is derived from an EMBL/GenBank/DDBJ whole genome shotgun (WGS) entry which is preliminary data.</text>
</comment>
<protein>
    <submittedName>
        <fullName evidence="1">Glucosamine-6-phosphate isomerase</fullName>
    </submittedName>
</protein>
<dbReference type="InterPro" id="IPR037171">
    <property type="entry name" value="NagB/RpiA_transferase-like"/>
</dbReference>
<dbReference type="SUPFAM" id="SSF100950">
    <property type="entry name" value="NagB/RpiA/CoA transferase-like"/>
    <property type="match status" value="1"/>
</dbReference>
<dbReference type="GO" id="GO:0016853">
    <property type="term" value="F:isomerase activity"/>
    <property type="evidence" value="ECO:0007669"/>
    <property type="project" value="UniProtKB-KW"/>
</dbReference>
<gene>
    <name evidence="1" type="ORF">IAB98_10830</name>
</gene>
<dbReference type="EMBL" id="DVHU01000099">
    <property type="protein sequence ID" value="HIR93898.1"/>
    <property type="molecule type" value="Genomic_DNA"/>
</dbReference>
<name>A0A9D1JGE3_9FIRM</name>